<name>A0A7G2BZ90_9TRYP</name>
<evidence type="ECO:0000259" key="1">
    <source>
        <dbReference type="Pfam" id="PF02492"/>
    </source>
</evidence>
<dbReference type="Pfam" id="PF02492">
    <property type="entry name" value="cobW"/>
    <property type="match status" value="1"/>
</dbReference>
<dbReference type="EMBL" id="LR877145">
    <property type="protein sequence ID" value="CAD2212828.1"/>
    <property type="molecule type" value="Genomic_DNA"/>
</dbReference>
<protein>
    <submittedName>
        <fullName evidence="2">CobW/HypB/UreG, nucleotide-binding domain containing protein, putative</fullName>
    </submittedName>
</protein>
<evidence type="ECO:0000313" key="3">
    <source>
        <dbReference type="Proteomes" id="UP000515908"/>
    </source>
</evidence>
<dbReference type="InterPro" id="IPR003495">
    <property type="entry name" value="CobW/HypB/UreG_nucleotide-bd"/>
</dbReference>
<dbReference type="GO" id="GO:0005737">
    <property type="term" value="C:cytoplasm"/>
    <property type="evidence" value="ECO:0007669"/>
    <property type="project" value="TreeGrafter"/>
</dbReference>
<dbReference type="PANTHER" id="PTHR13748:SF31">
    <property type="entry name" value="ZINC-REGULATED GTPASE METALLOPROTEIN ACTIVATOR 1A-RELATED"/>
    <property type="match status" value="1"/>
</dbReference>
<dbReference type="SUPFAM" id="SSF52540">
    <property type="entry name" value="P-loop containing nucleoside triphosphate hydrolases"/>
    <property type="match status" value="1"/>
</dbReference>
<reference evidence="2 3" key="1">
    <citation type="submission" date="2020-08" db="EMBL/GenBank/DDBJ databases">
        <authorList>
            <person name="Newling K."/>
            <person name="Davey J."/>
            <person name="Forrester S."/>
        </authorList>
    </citation>
    <scope>NUCLEOTIDE SEQUENCE [LARGE SCALE GENOMIC DNA]</scope>
    <source>
        <strain evidence="3">Crithidia deanei Carvalho (ATCC PRA-265)</strain>
    </source>
</reference>
<feature type="domain" description="CobW/HypB/UreG nucleotide-binding" evidence="1">
    <location>
        <begin position="2"/>
        <end position="104"/>
    </location>
</feature>
<dbReference type="AlphaFoldDB" id="A0A7G2BZ90"/>
<dbReference type="SUPFAM" id="SSF90002">
    <property type="entry name" value="Hypothetical protein YjiA, C-terminal domain"/>
    <property type="match status" value="1"/>
</dbReference>
<dbReference type="PANTHER" id="PTHR13748">
    <property type="entry name" value="COBW-RELATED"/>
    <property type="match status" value="1"/>
</dbReference>
<dbReference type="InterPro" id="IPR027417">
    <property type="entry name" value="P-loop_NTPase"/>
</dbReference>
<dbReference type="OrthoDB" id="258627at2759"/>
<organism evidence="2 3">
    <name type="scientific">Angomonas deanei</name>
    <dbReference type="NCBI Taxonomy" id="59799"/>
    <lineage>
        <taxon>Eukaryota</taxon>
        <taxon>Discoba</taxon>
        <taxon>Euglenozoa</taxon>
        <taxon>Kinetoplastea</taxon>
        <taxon>Metakinetoplastina</taxon>
        <taxon>Trypanosomatida</taxon>
        <taxon>Trypanosomatidae</taxon>
        <taxon>Strigomonadinae</taxon>
        <taxon>Angomonas</taxon>
    </lineage>
</organism>
<accession>A0A7G2BZ90</accession>
<gene>
    <name evidence="2" type="ORF">ADEAN_000024000</name>
</gene>
<proteinExistence type="predicted"/>
<evidence type="ECO:0000313" key="2">
    <source>
        <dbReference type="EMBL" id="CAD2212828.1"/>
    </source>
</evidence>
<keyword evidence="3" id="KW-1185">Reference proteome</keyword>
<sequence length="250" mass="28170">MKQKGTFDLILVETSGLADPGPVASMFWQDEALCGVLYLSGIVTLVDSVNITKYLAEPDTEKEVTRQILMADKIILNKCDIADEAQQAKALEAVRGINPVAEVIQSDHSRVSDLRSILFIDTTKSATDLEHLHEHDHPTITACPLEFFEEGKFLAVRSRREIDLIGRDLLYRREETQLDVIRCKAAIWCYSEEEKTYTLYQFQSIGDLFDVLPMEGVSVPEGCSRALVLGRALDAEKIREIFLNYLKPTC</sequence>
<dbReference type="Gene3D" id="3.40.50.300">
    <property type="entry name" value="P-loop containing nucleotide triphosphate hydrolases"/>
    <property type="match status" value="1"/>
</dbReference>
<dbReference type="Proteomes" id="UP000515908">
    <property type="component" value="Chromosome 01"/>
</dbReference>
<dbReference type="VEuPathDB" id="TriTrypDB:ADEAN_000024000"/>
<dbReference type="InterPro" id="IPR051316">
    <property type="entry name" value="Zinc-reg_GTPase_activator"/>
</dbReference>